<accession>A0ABS4E708</accession>
<dbReference type="Proteomes" id="UP000767291">
    <property type="component" value="Unassembled WGS sequence"/>
</dbReference>
<keyword evidence="2" id="KW-0378">Hydrolase</keyword>
<name>A0ABS4E708_9FIRM</name>
<gene>
    <name evidence="6" type="ORF">J2Z43_000098</name>
</gene>
<sequence>MNLMTPDLLIKIKSFLSIHKNYRPYQLKEWKILRRAALKRDNNECQDCKSIGKFSHAKEVHHIVDKKVRPDLFLDLGNLICLCKDCHNKRHDRLHKNKSKFENLERW</sequence>
<keyword evidence="6" id="KW-0255">Endonuclease</keyword>
<evidence type="ECO:0000313" key="6">
    <source>
        <dbReference type="EMBL" id="MBP1853708.1"/>
    </source>
</evidence>
<keyword evidence="7" id="KW-1185">Reference proteome</keyword>
<evidence type="ECO:0000259" key="5">
    <source>
        <dbReference type="SMART" id="SM00507"/>
    </source>
</evidence>
<dbReference type="PANTHER" id="PTHR41286">
    <property type="entry name" value="HNH NUCLEASE YAJD-RELATED"/>
    <property type="match status" value="1"/>
</dbReference>
<feature type="domain" description="HNH nuclease" evidence="5">
    <location>
        <begin position="32"/>
        <end position="88"/>
    </location>
</feature>
<comment type="caution">
    <text evidence="6">The sequence shown here is derived from an EMBL/GenBank/DDBJ whole genome shotgun (WGS) entry which is preliminary data.</text>
</comment>
<dbReference type="InterPro" id="IPR003615">
    <property type="entry name" value="HNH_nuc"/>
</dbReference>
<keyword evidence="1" id="KW-0540">Nuclease</keyword>
<evidence type="ECO:0000256" key="1">
    <source>
        <dbReference type="ARBA" id="ARBA00022722"/>
    </source>
</evidence>
<dbReference type="GO" id="GO:0004519">
    <property type="term" value="F:endonuclease activity"/>
    <property type="evidence" value="ECO:0007669"/>
    <property type="project" value="UniProtKB-KW"/>
</dbReference>
<comment type="similarity">
    <text evidence="3">Belongs to the HNH nuclease family.</text>
</comment>
<dbReference type="RefSeq" id="WP_234925908.1">
    <property type="nucleotide sequence ID" value="NZ_BAAACS010000017.1"/>
</dbReference>
<dbReference type="PANTHER" id="PTHR41286:SF1">
    <property type="entry name" value="HNH NUCLEASE YAJD-RELATED"/>
    <property type="match status" value="1"/>
</dbReference>
<dbReference type="CDD" id="cd00085">
    <property type="entry name" value="HNHc"/>
    <property type="match status" value="1"/>
</dbReference>
<evidence type="ECO:0000256" key="2">
    <source>
        <dbReference type="ARBA" id="ARBA00022801"/>
    </source>
</evidence>
<dbReference type="SMART" id="SM00507">
    <property type="entry name" value="HNHc"/>
    <property type="match status" value="1"/>
</dbReference>
<organism evidence="6 7">
    <name type="scientific">Metaclostridioides mangenotii</name>
    <dbReference type="NCBI Taxonomy" id="1540"/>
    <lineage>
        <taxon>Bacteria</taxon>
        <taxon>Bacillati</taxon>
        <taxon>Bacillota</taxon>
        <taxon>Clostridia</taxon>
        <taxon>Peptostreptococcales</taxon>
        <taxon>Peptostreptococcaceae</taxon>
        <taxon>Metaclostridioides</taxon>
    </lineage>
</organism>
<dbReference type="Gene3D" id="1.10.30.50">
    <property type="match status" value="1"/>
</dbReference>
<evidence type="ECO:0000313" key="7">
    <source>
        <dbReference type="Proteomes" id="UP000767291"/>
    </source>
</evidence>
<dbReference type="EMBL" id="JAGGJX010000001">
    <property type="protein sequence ID" value="MBP1853708.1"/>
    <property type="molecule type" value="Genomic_DNA"/>
</dbReference>
<evidence type="ECO:0000256" key="4">
    <source>
        <dbReference type="ARBA" id="ARBA00040194"/>
    </source>
</evidence>
<evidence type="ECO:0000256" key="3">
    <source>
        <dbReference type="ARBA" id="ARBA00038412"/>
    </source>
</evidence>
<reference evidence="6 7" key="1">
    <citation type="submission" date="2021-03" db="EMBL/GenBank/DDBJ databases">
        <title>Genomic Encyclopedia of Type Strains, Phase IV (KMG-IV): sequencing the most valuable type-strain genomes for metagenomic binning, comparative biology and taxonomic classification.</title>
        <authorList>
            <person name="Goeker M."/>
        </authorList>
    </citation>
    <scope>NUCLEOTIDE SEQUENCE [LARGE SCALE GENOMIC DNA]</scope>
    <source>
        <strain evidence="6 7">DSM 1289</strain>
    </source>
</reference>
<dbReference type="Pfam" id="PF01844">
    <property type="entry name" value="HNH"/>
    <property type="match status" value="1"/>
</dbReference>
<proteinExistence type="inferred from homology"/>
<dbReference type="InterPro" id="IPR002711">
    <property type="entry name" value="HNH"/>
</dbReference>
<protein>
    <recommendedName>
        <fullName evidence="4">Putative HNH nuclease YajD</fullName>
    </recommendedName>
</protein>